<organism evidence="3 4">
    <name type="scientific">Zophobihabitans entericus</name>
    <dbReference type="NCBI Taxonomy" id="1635327"/>
    <lineage>
        <taxon>Bacteria</taxon>
        <taxon>Pseudomonadati</taxon>
        <taxon>Pseudomonadota</taxon>
        <taxon>Gammaproteobacteria</taxon>
        <taxon>Orbales</taxon>
        <taxon>Orbaceae</taxon>
        <taxon>Zophobihabitans</taxon>
    </lineage>
</organism>
<evidence type="ECO:0000256" key="2">
    <source>
        <dbReference type="ARBA" id="ARBA00023002"/>
    </source>
</evidence>
<dbReference type="Pfam" id="PF13561">
    <property type="entry name" value="adh_short_C2"/>
    <property type="match status" value="1"/>
</dbReference>
<dbReference type="GO" id="GO:0047936">
    <property type="term" value="F:glucose 1-dehydrogenase [NAD(P)+] activity"/>
    <property type="evidence" value="ECO:0007669"/>
    <property type="project" value="UniProtKB-EC"/>
</dbReference>
<protein>
    <submittedName>
        <fullName evidence="3">Glucose 1-dehydrogenase</fullName>
        <ecNumber evidence="3">1.1.1.47</ecNumber>
    </submittedName>
</protein>
<dbReference type="Gene3D" id="3.40.50.720">
    <property type="entry name" value="NAD(P)-binding Rossmann-like Domain"/>
    <property type="match status" value="1"/>
</dbReference>
<reference evidence="3 4" key="1">
    <citation type="submission" date="2020-03" db="EMBL/GenBank/DDBJ databases">
        <title>Complete genome sequence of Orbus sp. IPMB12 (BCRC 80908).</title>
        <authorList>
            <person name="Lo W.-S."/>
            <person name="Chang T.-H."/>
            <person name="Kuo C.-H."/>
        </authorList>
    </citation>
    <scope>NUCLEOTIDE SEQUENCE [LARGE SCALE GENOMIC DNA]</scope>
    <source>
        <strain evidence="3 4">IPMB12</strain>
    </source>
</reference>
<comment type="similarity">
    <text evidence="1">Belongs to the short-chain dehydrogenases/reductases (SDR) family.</text>
</comment>
<dbReference type="PRINTS" id="PR00081">
    <property type="entry name" value="GDHRDH"/>
</dbReference>
<name>A0A6G9I8P7_9GAMM</name>
<dbReference type="PROSITE" id="PS00061">
    <property type="entry name" value="ADH_SHORT"/>
    <property type="match status" value="1"/>
</dbReference>
<dbReference type="InterPro" id="IPR002347">
    <property type="entry name" value="SDR_fam"/>
</dbReference>
<dbReference type="PANTHER" id="PTHR43180:SF66">
    <property type="entry name" value="SHORT-CHAIN DEHYDROGENASE_REDUCTASE FAMILY PROTEIN"/>
    <property type="match status" value="1"/>
</dbReference>
<keyword evidence="2 3" id="KW-0560">Oxidoreductase</keyword>
<dbReference type="InterPro" id="IPR020904">
    <property type="entry name" value="Sc_DH/Rdtase_CS"/>
</dbReference>
<accession>A0A6G9I8P7</accession>
<dbReference type="EC" id="1.1.1.47" evidence="3"/>
<dbReference type="PANTHER" id="PTHR43180">
    <property type="entry name" value="3-OXOACYL-(ACYL-CARRIER-PROTEIN) REDUCTASE (AFU_ORTHOLOGUE AFUA_6G11210)"/>
    <property type="match status" value="1"/>
</dbReference>
<evidence type="ECO:0000313" key="4">
    <source>
        <dbReference type="Proteomes" id="UP000501168"/>
    </source>
</evidence>
<dbReference type="InParanoid" id="A0A6G9I8P7"/>
<dbReference type="EMBL" id="CP050253">
    <property type="protein sequence ID" value="QIQ20586.1"/>
    <property type="molecule type" value="Genomic_DNA"/>
</dbReference>
<evidence type="ECO:0000256" key="1">
    <source>
        <dbReference type="ARBA" id="ARBA00006484"/>
    </source>
</evidence>
<gene>
    <name evidence="3" type="ORF">IPMB12_02135</name>
</gene>
<dbReference type="Proteomes" id="UP000501168">
    <property type="component" value="Chromosome"/>
</dbReference>
<dbReference type="AlphaFoldDB" id="A0A6G9I8P7"/>
<keyword evidence="4" id="KW-1185">Reference proteome</keyword>
<dbReference type="KEGG" id="orb:IPMB12_02135"/>
<dbReference type="FunFam" id="3.40.50.720:FF:000084">
    <property type="entry name" value="Short-chain dehydrogenase reductase"/>
    <property type="match status" value="1"/>
</dbReference>
<dbReference type="SUPFAM" id="SSF51735">
    <property type="entry name" value="NAD(P)-binding Rossmann-fold domains"/>
    <property type="match status" value="1"/>
</dbReference>
<dbReference type="InterPro" id="IPR036291">
    <property type="entry name" value="NAD(P)-bd_dom_sf"/>
</dbReference>
<proteinExistence type="inferred from homology"/>
<dbReference type="NCBIfam" id="NF005559">
    <property type="entry name" value="PRK07231.1"/>
    <property type="match status" value="1"/>
</dbReference>
<sequence length="255" mass="27497">MGRLTNKVAIITGAAQGIGECTARIFIKEGAKVVIADLNEEAGKKVAADLGANAAYFKLDVSNYQNWVDCVAFTKKTFGKLTTLINNAGISYRKDIAETTIQEWDRTVAINQTGVFYGMQVAIAEMRTNGEKCSIANASSIEGLVAEAAFFAYCGAKGAVTLMTKAAALYCGEQRLKIRVNSVHPGYIITPMAYDDAKQNGQTIDEYNAEFIKKHPIGYLGEPEDIAYGYVYLSSDEANFISGTALSIDGAYTAQ</sequence>
<evidence type="ECO:0000313" key="3">
    <source>
        <dbReference type="EMBL" id="QIQ20586.1"/>
    </source>
</evidence>
<dbReference type="RefSeq" id="WP_166914495.1">
    <property type="nucleotide sequence ID" value="NZ_CP050253.1"/>
</dbReference>
<dbReference type="PRINTS" id="PR00080">
    <property type="entry name" value="SDRFAMILY"/>
</dbReference>